<dbReference type="PANTHER" id="PTHR31234:SF2">
    <property type="entry name" value="OS05G0199100 PROTEIN"/>
    <property type="match status" value="1"/>
</dbReference>
<gene>
    <name evidence="5" type="ORF">MAM1_0081c04547</name>
</gene>
<protein>
    <recommendedName>
        <fullName evidence="7">Late embryogenesis abundant protein LEA-2 subgroup domain-containing protein</fullName>
    </recommendedName>
</protein>
<feature type="compositionally biased region" description="Polar residues" evidence="3">
    <location>
        <begin position="29"/>
        <end position="39"/>
    </location>
</feature>
<keyword evidence="2 4" id="KW-0472">Membrane</keyword>
<evidence type="ECO:0000256" key="1">
    <source>
        <dbReference type="ARBA" id="ARBA00004370"/>
    </source>
</evidence>
<dbReference type="GO" id="GO:0016020">
    <property type="term" value="C:membrane"/>
    <property type="evidence" value="ECO:0007669"/>
    <property type="project" value="UniProtKB-SubCell"/>
</dbReference>
<reference evidence="5" key="1">
    <citation type="submission" date="2014-09" db="EMBL/GenBank/DDBJ databases">
        <title>Draft genome sequence of an oleaginous Mucoromycotina fungus Mucor ambiguus NBRC6742.</title>
        <authorList>
            <person name="Takeda I."/>
            <person name="Yamane N."/>
            <person name="Morita T."/>
            <person name="Tamano K."/>
            <person name="Machida M."/>
            <person name="Baker S."/>
            <person name="Koike H."/>
        </authorList>
    </citation>
    <scope>NUCLEOTIDE SEQUENCE</scope>
    <source>
        <strain evidence="5">NBRC 6742</strain>
    </source>
</reference>
<name>A0A0C9MSP2_9FUNG</name>
<proteinExistence type="predicted"/>
<keyword evidence="6" id="KW-1185">Reference proteome</keyword>
<keyword evidence="4" id="KW-0812">Transmembrane</keyword>
<dbReference type="PANTHER" id="PTHR31234">
    <property type="entry name" value="LATE EMBRYOGENESIS ABUNDANT (LEA) HYDROXYPROLINE-RICH GLYCOPROTEIN FAMILY"/>
    <property type="match status" value="1"/>
</dbReference>
<dbReference type="STRING" id="91626.A0A0C9MSP2"/>
<organism evidence="5">
    <name type="scientific">Mucor ambiguus</name>
    <dbReference type="NCBI Taxonomy" id="91626"/>
    <lineage>
        <taxon>Eukaryota</taxon>
        <taxon>Fungi</taxon>
        <taxon>Fungi incertae sedis</taxon>
        <taxon>Mucoromycota</taxon>
        <taxon>Mucoromycotina</taxon>
        <taxon>Mucoromycetes</taxon>
        <taxon>Mucorales</taxon>
        <taxon>Mucorineae</taxon>
        <taxon>Mucoraceae</taxon>
        <taxon>Mucor</taxon>
    </lineage>
</organism>
<accession>A0A0C9MSP2</accession>
<sequence>MAPPDSDQRDMYPATNTLGPPPSLPTHYQHMSPSPTPTVKPNHFENPYYSDKLQDKERNQMPELGAEHDADMENGGEKKKKRRMDDRNCCARCICCACCLPMWAAGILWFIIIAIIIVVIVIAAIAGTFIMPTVDMAGVSTTPTTGSQFSFTGDGISINFGLIVAVNNPNLLSIDLTDINATAYYPNDNGGHTYIGKGYLAEQNVPKYSNFNFTFPFSLEYNPSYDADQSVLSDLVEKCGLSGGEKKDITIDYTIRLTAKVLVIKVHPTISSSATFACPIDNGGLAGLGDGTLGL</sequence>
<feature type="region of interest" description="Disordered" evidence="3">
    <location>
        <begin position="1"/>
        <end position="57"/>
    </location>
</feature>
<evidence type="ECO:0000256" key="2">
    <source>
        <dbReference type="ARBA" id="ARBA00023136"/>
    </source>
</evidence>
<feature type="compositionally biased region" description="Basic and acidic residues" evidence="3">
    <location>
        <begin position="1"/>
        <end position="10"/>
    </location>
</feature>
<dbReference type="Proteomes" id="UP000053815">
    <property type="component" value="Unassembled WGS sequence"/>
</dbReference>
<dbReference type="InterPro" id="IPR044839">
    <property type="entry name" value="NDR1-like"/>
</dbReference>
<dbReference type="AlphaFoldDB" id="A0A0C9MSP2"/>
<evidence type="ECO:0000313" key="5">
    <source>
        <dbReference type="EMBL" id="GAN05078.1"/>
    </source>
</evidence>
<dbReference type="Gene3D" id="2.60.40.1820">
    <property type="match status" value="1"/>
</dbReference>
<evidence type="ECO:0000256" key="3">
    <source>
        <dbReference type="SAM" id="MobiDB-lite"/>
    </source>
</evidence>
<dbReference type="EMBL" id="DF836370">
    <property type="protein sequence ID" value="GAN05078.1"/>
    <property type="molecule type" value="Genomic_DNA"/>
</dbReference>
<comment type="subcellular location">
    <subcellularLocation>
        <location evidence="1">Membrane</location>
    </subcellularLocation>
</comment>
<evidence type="ECO:0000256" key="4">
    <source>
        <dbReference type="SAM" id="Phobius"/>
    </source>
</evidence>
<dbReference type="GO" id="GO:0098542">
    <property type="term" value="P:defense response to other organism"/>
    <property type="evidence" value="ECO:0007669"/>
    <property type="project" value="InterPro"/>
</dbReference>
<feature type="transmembrane region" description="Helical" evidence="4">
    <location>
        <begin position="102"/>
        <end position="126"/>
    </location>
</feature>
<evidence type="ECO:0000313" key="6">
    <source>
        <dbReference type="Proteomes" id="UP000053815"/>
    </source>
</evidence>
<evidence type="ECO:0008006" key="7">
    <source>
        <dbReference type="Google" id="ProtNLM"/>
    </source>
</evidence>
<keyword evidence="4" id="KW-1133">Transmembrane helix</keyword>
<dbReference type="OrthoDB" id="20273at2759"/>